<proteinExistence type="predicted"/>
<feature type="transmembrane region" description="Helical" evidence="1">
    <location>
        <begin position="82"/>
        <end position="101"/>
    </location>
</feature>
<dbReference type="Proteomes" id="UP000326202">
    <property type="component" value="Chromosome"/>
</dbReference>
<sequence>MNATLNNPAVSIAVVVMATLNGIFLSVNGLFMLLSPLTWYQAVPGVTETGFFNQHFVRDIGIIQLFLGVAFVVGLIRPERRVELWAAATLWLCAHAIFHFWEVAVGICSPSVIPRDFPAVTLPAIFGALLTLWAISSPRAKHVTTA</sequence>
<name>A0A5J6MNN7_9PROT</name>
<keyword evidence="3" id="KW-1185">Reference proteome</keyword>
<evidence type="ECO:0000313" key="3">
    <source>
        <dbReference type="Proteomes" id="UP000326202"/>
    </source>
</evidence>
<keyword evidence="1" id="KW-0472">Membrane</keyword>
<dbReference type="EMBL" id="CP042906">
    <property type="protein sequence ID" value="QEX16376.1"/>
    <property type="molecule type" value="Genomic_DNA"/>
</dbReference>
<evidence type="ECO:0008006" key="4">
    <source>
        <dbReference type="Google" id="ProtNLM"/>
    </source>
</evidence>
<accession>A0A5J6MNN7</accession>
<dbReference type="RefSeq" id="WP_225308598.1">
    <property type="nucleotide sequence ID" value="NZ_CP042906.1"/>
</dbReference>
<gene>
    <name evidence="2" type="ORF">FRZ44_16690</name>
</gene>
<feature type="transmembrane region" description="Helical" evidence="1">
    <location>
        <begin position="55"/>
        <end position="75"/>
    </location>
</feature>
<dbReference type="AlphaFoldDB" id="A0A5J6MNN7"/>
<feature type="transmembrane region" description="Helical" evidence="1">
    <location>
        <begin position="117"/>
        <end position="135"/>
    </location>
</feature>
<evidence type="ECO:0000313" key="2">
    <source>
        <dbReference type="EMBL" id="QEX16376.1"/>
    </source>
</evidence>
<feature type="transmembrane region" description="Helical" evidence="1">
    <location>
        <begin position="12"/>
        <end position="35"/>
    </location>
</feature>
<protein>
    <recommendedName>
        <fullName evidence="4">DUF4345 domain-containing protein</fullName>
    </recommendedName>
</protein>
<organism evidence="2 3">
    <name type="scientific">Hypericibacter terrae</name>
    <dbReference type="NCBI Taxonomy" id="2602015"/>
    <lineage>
        <taxon>Bacteria</taxon>
        <taxon>Pseudomonadati</taxon>
        <taxon>Pseudomonadota</taxon>
        <taxon>Alphaproteobacteria</taxon>
        <taxon>Rhodospirillales</taxon>
        <taxon>Dongiaceae</taxon>
        <taxon>Hypericibacter</taxon>
    </lineage>
</organism>
<keyword evidence="1" id="KW-1133">Transmembrane helix</keyword>
<keyword evidence="1" id="KW-0812">Transmembrane</keyword>
<reference evidence="2 3" key="1">
    <citation type="submission" date="2019-08" db="EMBL/GenBank/DDBJ databases">
        <title>Hyperibacter terrae gen. nov., sp. nov. and Hyperibacter viscosus sp. nov., two new members in the family Rhodospirillaceae isolated from the rhizosphere of Hypericum perforatum.</title>
        <authorList>
            <person name="Noviana Z."/>
        </authorList>
    </citation>
    <scope>NUCLEOTIDE SEQUENCE [LARGE SCALE GENOMIC DNA]</scope>
    <source>
        <strain evidence="2 3">R5913</strain>
    </source>
</reference>
<evidence type="ECO:0000256" key="1">
    <source>
        <dbReference type="SAM" id="Phobius"/>
    </source>
</evidence>
<dbReference type="KEGG" id="htq:FRZ44_16690"/>